<name>A0A8S5SMT8_9CAUD</name>
<evidence type="ECO:0000256" key="1">
    <source>
        <dbReference type="SAM" id="MobiDB-lite"/>
    </source>
</evidence>
<feature type="compositionally biased region" description="Polar residues" evidence="1">
    <location>
        <begin position="1"/>
        <end position="10"/>
    </location>
</feature>
<accession>A0A8S5SMT8</accession>
<reference evidence="2" key="1">
    <citation type="journal article" date="2021" name="Proc. Natl. Acad. Sci. U.S.A.">
        <title>A Catalog of Tens of Thousands of Viruses from Human Metagenomes Reveals Hidden Associations with Chronic Diseases.</title>
        <authorList>
            <person name="Tisza M.J."/>
            <person name="Buck C.B."/>
        </authorList>
    </citation>
    <scope>NUCLEOTIDE SEQUENCE</scope>
    <source>
        <strain evidence="2">Ct7Qv4</strain>
    </source>
</reference>
<protein>
    <submittedName>
        <fullName evidence="2">Uncharacterized protein</fullName>
    </submittedName>
</protein>
<feature type="compositionally biased region" description="Low complexity" evidence="1">
    <location>
        <begin position="46"/>
        <end position="56"/>
    </location>
</feature>
<proteinExistence type="predicted"/>
<organism evidence="2">
    <name type="scientific">Siphoviridae sp. ct7Qv4</name>
    <dbReference type="NCBI Taxonomy" id="2827786"/>
    <lineage>
        <taxon>Viruses</taxon>
        <taxon>Duplodnaviria</taxon>
        <taxon>Heunggongvirae</taxon>
        <taxon>Uroviricota</taxon>
        <taxon>Caudoviricetes</taxon>
    </lineage>
</organism>
<evidence type="ECO:0000313" key="2">
    <source>
        <dbReference type="EMBL" id="DAF52321.1"/>
    </source>
</evidence>
<feature type="region of interest" description="Disordered" evidence="1">
    <location>
        <begin position="1"/>
        <end position="67"/>
    </location>
</feature>
<dbReference type="EMBL" id="BK032632">
    <property type="protein sequence ID" value="DAF52321.1"/>
    <property type="molecule type" value="Genomic_DNA"/>
</dbReference>
<sequence length="67" mass="6828">MSAMSSNVISSVIKGDNKKKQAAADAKTIHEANKLGGGNNKKLKKTSTLTPKSGKGLVTKVMGGTLG</sequence>